<evidence type="ECO:0000313" key="1">
    <source>
        <dbReference type="EMBL" id="KAJ6406082.1"/>
    </source>
</evidence>
<comment type="caution">
    <text evidence="1">The sequence shown here is derived from an EMBL/GenBank/DDBJ whole genome shotgun (WGS) entry which is preliminary data.</text>
</comment>
<sequence length="66" mass="7824">METLAAIVESDENQSTPKLKQIKLDEVDLILHGRSLNMFIQKYFEARELQNLINDHQSRVRRLTER</sequence>
<evidence type="ECO:0000313" key="2">
    <source>
        <dbReference type="Proteomes" id="UP001162972"/>
    </source>
</evidence>
<dbReference type="Proteomes" id="UP001162972">
    <property type="component" value="Chromosome 6"/>
</dbReference>
<proteinExistence type="predicted"/>
<accession>A0AAD6JJ59</accession>
<organism evidence="1 2">
    <name type="scientific">Salix udensis</name>
    <dbReference type="NCBI Taxonomy" id="889485"/>
    <lineage>
        <taxon>Eukaryota</taxon>
        <taxon>Viridiplantae</taxon>
        <taxon>Streptophyta</taxon>
        <taxon>Embryophyta</taxon>
        <taxon>Tracheophyta</taxon>
        <taxon>Spermatophyta</taxon>
        <taxon>Magnoliopsida</taxon>
        <taxon>eudicotyledons</taxon>
        <taxon>Gunneridae</taxon>
        <taxon>Pentapetalae</taxon>
        <taxon>rosids</taxon>
        <taxon>fabids</taxon>
        <taxon>Malpighiales</taxon>
        <taxon>Salicaceae</taxon>
        <taxon>Saliceae</taxon>
        <taxon>Salix</taxon>
    </lineage>
</organism>
<gene>
    <name evidence="1" type="ORF">OIU84_009744</name>
</gene>
<reference evidence="1 2" key="1">
    <citation type="journal article" date="2023" name="Int. J. Mol. Sci.">
        <title>De Novo Assembly and Annotation of 11 Diverse Shrub Willow (Salix) Genomes Reveals Novel Gene Organization in Sex-Linked Regions.</title>
        <authorList>
            <person name="Hyden B."/>
            <person name="Feng K."/>
            <person name="Yates T.B."/>
            <person name="Jawdy S."/>
            <person name="Cereghino C."/>
            <person name="Smart L.B."/>
            <person name="Muchero W."/>
        </authorList>
    </citation>
    <scope>NUCLEOTIDE SEQUENCE [LARGE SCALE GENOMIC DNA]</scope>
    <source>
        <tissue evidence="1">Shoot tip</tissue>
    </source>
</reference>
<dbReference type="EMBL" id="JAPFFJ010000016">
    <property type="protein sequence ID" value="KAJ6406082.1"/>
    <property type="molecule type" value="Genomic_DNA"/>
</dbReference>
<keyword evidence="2" id="KW-1185">Reference proteome</keyword>
<dbReference type="AlphaFoldDB" id="A0AAD6JJ59"/>
<protein>
    <submittedName>
        <fullName evidence="1">Uncharacterized protein</fullName>
    </submittedName>
</protein>
<name>A0AAD6JJ59_9ROSI</name>